<keyword evidence="3" id="KW-1185">Reference proteome</keyword>
<proteinExistence type="predicted"/>
<accession>A0ABX7I3S5</accession>
<evidence type="ECO:0000313" key="3">
    <source>
        <dbReference type="Proteomes" id="UP000612680"/>
    </source>
</evidence>
<dbReference type="Pfam" id="PF12732">
    <property type="entry name" value="YtxH"/>
    <property type="match status" value="1"/>
</dbReference>
<dbReference type="RefSeq" id="WP_204662210.1">
    <property type="nucleotide sequence ID" value="NZ_CP056775.1"/>
</dbReference>
<organism evidence="2 3">
    <name type="scientific">Dyadobacter sandarakinus</name>
    <dbReference type="NCBI Taxonomy" id="2747268"/>
    <lineage>
        <taxon>Bacteria</taxon>
        <taxon>Pseudomonadati</taxon>
        <taxon>Bacteroidota</taxon>
        <taxon>Cytophagia</taxon>
        <taxon>Cytophagales</taxon>
        <taxon>Spirosomataceae</taxon>
        <taxon>Dyadobacter</taxon>
    </lineage>
</organism>
<dbReference type="EMBL" id="CP056775">
    <property type="protein sequence ID" value="QRR00736.1"/>
    <property type="molecule type" value="Genomic_DNA"/>
</dbReference>
<dbReference type="Gene3D" id="1.20.120.20">
    <property type="entry name" value="Apolipoprotein"/>
    <property type="match status" value="1"/>
</dbReference>
<evidence type="ECO:0000256" key="1">
    <source>
        <dbReference type="SAM" id="Phobius"/>
    </source>
</evidence>
<keyword evidence="1" id="KW-1133">Transmembrane helix</keyword>
<keyword evidence="1" id="KW-0472">Membrane</keyword>
<gene>
    <name evidence="2" type="ORF">HWI92_07375</name>
</gene>
<dbReference type="InterPro" id="IPR024623">
    <property type="entry name" value="YtxH"/>
</dbReference>
<keyword evidence="1" id="KW-0812">Transmembrane</keyword>
<feature type="transmembrane region" description="Helical" evidence="1">
    <location>
        <begin position="15"/>
        <end position="35"/>
    </location>
</feature>
<protein>
    <submittedName>
        <fullName evidence="2">YtxH domain-containing protein</fullName>
    </submittedName>
</protein>
<dbReference type="Proteomes" id="UP000612680">
    <property type="component" value="Chromosome"/>
</dbReference>
<reference evidence="2 3" key="1">
    <citation type="submission" date="2020-06" db="EMBL/GenBank/DDBJ databases">
        <title>Dyadobacter sandarakinus sp. nov., isolated from the soil of the Arctic Yellow River Station.</title>
        <authorList>
            <person name="Zhang Y."/>
            <person name="Peng F."/>
        </authorList>
    </citation>
    <scope>NUCLEOTIDE SEQUENCE [LARGE SCALE GENOMIC DNA]</scope>
    <source>
        <strain evidence="2 3">Q3-56</strain>
    </source>
</reference>
<evidence type="ECO:0000313" key="2">
    <source>
        <dbReference type="EMBL" id="QRR00736.1"/>
    </source>
</evidence>
<name>A0ABX7I3S5_9BACT</name>
<sequence>MKSRYENDGAGDSNGSFTLGLLVGATAGAFVAMLLSPKSGYKLSNNLRSMLYDQKQKVQGKWEATKAIAAEKVDEARLKLDLVAEHAKDTVDDYADRAKEKVDQLADGTKATVEKIQGRY</sequence>